<evidence type="ECO:0000313" key="1">
    <source>
        <dbReference type="EMBL" id="PRC93512.1"/>
    </source>
</evidence>
<protein>
    <submittedName>
        <fullName evidence="1">Uncharacterized protein</fullName>
    </submittedName>
</protein>
<gene>
    <name evidence="1" type="ORF">S2091_1899</name>
</gene>
<comment type="caution">
    <text evidence="1">The sequence shown here is derived from an EMBL/GenBank/DDBJ whole genome shotgun (WGS) entry which is preliminary data.</text>
</comment>
<accession>A0A2S9H0K4</accession>
<reference evidence="1 2" key="1">
    <citation type="submission" date="2018-02" db="EMBL/GenBank/DDBJ databases">
        <title>Solimicrobium silvestre gen. nov., sp. nov., isolated from alpine forest soil.</title>
        <authorList>
            <person name="Margesin R."/>
            <person name="Albuquerque L."/>
            <person name="Zhang D.-C."/>
            <person name="Froufe H.J.C."/>
            <person name="Severino R."/>
            <person name="Roxo I."/>
            <person name="Egas C."/>
            <person name="Da Costa M.S."/>
        </authorList>
    </citation>
    <scope>NUCLEOTIDE SEQUENCE [LARGE SCALE GENOMIC DNA]</scope>
    <source>
        <strain evidence="1 2">S20-91</strain>
    </source>
</reference>
<organism evidence="1 2">
    <name type="scientific">Solimicrobium silvestre</name>
    <dbReference type="NCBI Taxonomy" id="2099400"/>
    <lineage>
        <taxon>Bacteria</taxon>
        <taxon>Pseudomonadati</taxon>
        <taxon>Pseudomonadota</taxon>
        <taxon>Betaproteobacteria</taxon>
        <taxon>Burkholderiales</taxon>
        <taxon>Oxalobacteraceae</taxon>
        <taxon>Solimicrobium</taxon>
    </lineage>
</organism>
<dbReference type="Proteomes" id="UP000237839">
    <property type="component" value="Unassembled WGS sequence"/>
</dbReference>
<dbReference type="EMBL" id="PUGF01000007">
    <property type="protein sequence ID" value="PRC93512.1"/>
    <property type="molecule type" value="Genomic_DNA"/>
</dbReference>
<name>A0A2S9H0K4_9BURK</name>
<evidence type="ECO:0000313" key="2">
    <source>
        <dbReference type="Proteomes" id="UP000237839"/>
    </source>
</evidence>
<proteinExistence type="predicted"/>
<dbReference type="AlphaFoldDB" id="A0A2S9H0K4"/>
<sequence>MRKPATVSRNHVVHLARSGSNEGSHNFSKVKLTYINLPLTNDHFRFGIIDKAPGHQGDGCQTPGTTFFALLRGQQSAEGRPCHFLLRLANRLQLTR</sequence>
<keyword evidence="2" id="KW-1185">Reference proteome</keyword>